<evidence type="ECO:0000259" key="1">
    <source>
        <dbReference type="Pfam" id="PF13788"/>
    </source>
</evidence>
<gene>
    <name evidence="2" type="ORF">CBW21_15950</name>
</gene>
<evidence type="ECO:0000313" key="3">
    <source>
        <dbReference type="Proteomes" id="UP000196342"/>
    </source>
</evidence>
<sequence length="117" mass="13581">MTYQILLSGKHRVLEWRGELSDASQAAELISACIGEDCARLLIPREALPEAFFQLSSRFAGEFLQKLQNYRLRTAVVIDAQRDYGERFGEFLREAKRGRYSRLFLERDEAMDWLATC</sequence>
<comment type="caution">
    <text evidence="2">The sequence shown here is derived from an EMBL/GenBank/DDBJ whole genome shotgun (WGS) entry which is preliminary data.</text>
</comment>
<dbReference type="Pfam" id="PF13788">
    <property type="entry name" value="DUF4180"/>
    <property type="match status" value="1"/>
</dbReference>
<dbReference type="Proteomes" id="UP000196342">
    <property type="component" value="Unassembled WGS sequence"/>
</dbReference>
<evidence type="ECO:0000313" key="2">
    <source>
        <dbReference type="EMBL" id="OVE47154.1"/>
    </source>
</evidence>
<accession>A0A202B6K9</accession>
<organism evidence="2 3">
    <name type="scientific">Chromobacterium violaceum</name>
    <dbReference type="NCBI Taxonomy" id="536"/>
    <lineage>
        <taxon>Bacteria</taxon>
        <taxon>Pseudomonadati</taxon>
        <taxon>Pseudomonadota</taxon>
        <taxon>Betaproteobacteria</taxon>
        <taxon>Neisseriales</taxon>
        <taxon>Chromobacteriaceae</taxon>
        <taxon>Chromobacterium</taxon>
    </lineage>
</organism>
<reference evidence="2 3" key="1">
    <citation type="submission" date="2017-05" db="EMBL/GenBank/DDBJ databases">
        <title>Chromobacterium violaceum GHPS1 isolated from Hydrocarbon polluted soil in French Guiana display an awesome secondary metabolite arsenal and a battery of drug and heavy-metal-resistance and detoxification of xenobiotics proteins.</title>
        <authorList>
            <person name="Belbahri L."/>
        </authorList>
    </citation>
    <scope>NUCLEOTIDE SEQUENCE [LARGE SCALE GENOMIC DNA]</scope>
    <source>
        <strain evidence="2 3">GHPS1</strain>
    </source>
</reference>
<name>A0A202B6K9_CHRVL</name>
<dbReference type="RefSeq" id="WP_052262468.1">
    <property type="nucleotide sequence ID" value="NZ_CP024028.1"/>
</dbReference>
<dbReference type="AlphaFoldDB" id="A0A202B6K9"/>
<feature type="domain" description="DUF4180" evidence="1">
    <location>
        <begin position="19"/>
        <end position="114"/>
    </location>
</feature>
<keyword evidence="3" id="KW-1185">Reference proteome</keyword>
<protein>
    <recommendedName>
        <fullName evidence="1">DUF4180 domain-containing protein</fullName>
    </recommendedName>
</protein>
<dbReference type="InterPro" id="IPR025438">
    <property type="entry name" value="DUF4180"/>
</dbReference>
<dbReference type="EMBL" id="NHOO01000013">
    <property type="protein sequence ID" value="OVE47154.1"/>
    <property type="molecule type" value="Genomic_DNA"/>
</dbReference>
<proteinExistence type="predicted"/>